<dbReference type="KEGG" id="plad:PPGU16_83930"/>
<dbReference type="RefSeq" id="WP_180727490.1">
    <property type="nucleotide sequence ID" value="NZ_AP023177.1"/>
</dbReference>
<keyword evidence="2" id="KW-0614">Plasmid</keyword>
<gene>
    <name evidence="2" type="ORF">PPGU16_83930</name>
</gene>
<keyword evidence="3" id="KW-1185">Reference proteome</keyword>
<name>A0A7I8C2L2_9BURK</name>
<feature type="region of interest" description="Disordered" evidence="1">
    <location>
        <begin position="37"/>
        <end position="56"/>
    </location>
</feature>
<dbReference type="EMBL" id="AP023177">
    <property type="protein sequence ID" value="BCF95326.1"/>
    <property type="molecule type" value="Genomic_DNA"/>
</dbReference>
<geneLocation type="plasmid" evidence="2 3">
    <name>PPGU16_p2</name>
</geneLocation>
<dbReference type="Proteomes" id="UP000510888">
    <property type="component" value="Plasmid PPGU16_p2"/>
</dbReference>
<evidence type="ECO:0000256" key="1">
    <source>
        <dbReference type="SAM" id="MobiDB-lite"/>
    </source>
</evidence>
<dbReference type="AlphaFoldDB" id="A0A7I8C2L2"/>
<accession>A0A7I8C2L2</accession>
<evidence type="ECO:0000313" key="3">
    <source>
        <dbReference type="Proteomes" id="UP000510888"/>
    </source>
</evidence>
<reference evidence="2 3" key="1">
    <citation type="journal article" date="2020" name="Genes (Basel)">
        <title>Genomic Comparison of Insect Gut Symbionts from Divergent Burkholderia Subclades.</title>
        <authorList>
            <person name="Takeshita K."/>
            <person name="Kikuchi Y."/>
        </authorList>
    </citation>
    <scope>NUCLEOTIDE SEQUENCE [LARGE SCALE GENOMIC DNA]</scope>
    <source>
        <strain evidence="2 3">PGU16</strain>
        <plasmid evidence="2 3">PPGU16_p2</plasmid>
    </source>
</reference>
<evidence type="ECO:0000313" key="2">
    <source>
        <dbReference type="EMBL" id="BCF95326.1"/>
    </source>
</evidence>
<organism evidence="2 3">
    <name type="scientific">Paraburkholderia largidicola</name>
    <dbReference type="NCBI Taxonomy" id="3014751"/>
    <lineage>
        <taxon>Bacteria</taxon>
        <taxon>Pseudomonadati</taxon>
        <taxon>Pseudomonadota</taxon>
        <taxon>Betaproteobacteria</taxon>
        <taxon>Burkholderiales</taxon>
        <taxon>Burkholderiaceae</taxon>
        <taxon>Paraburkholderia</taxon>
    </lineage>
</organism>
<protein>
    <submittedName>
        <fullName evidence="2">Uncharacterized protein</fullName>
    </submittedName>
</protein>
<proteinExistence type="predicted"/>
<sequence>MSKPDTTDLAKRAAIEGKPVAVSGVFYSQVDTALASERATGQARKVQTFSDEHPQS</sequence>